<evidence type="ECO:0000256" key="7">
    <source>
        <dbReference type="ARBA" id="ARBA00023157"/>
    </source>
</evidence>
<keyword evidence="4" id="KW-0732">Signal</keyword>
<protein>
    <recommendedName>
        <fullName evidence="8">MRH domain-containing protein</fullName>
    </recommendedName>
</protein>
<evidence type="ECO:0000259" key="8">
    <source>
        <dbReference type="PROSITE" id="PS51914"/>
    </source>
</evidence>
<reference evidence="9 10" key="1">
    <citation type="journal article" date="2011" name="Genome Res.">
        <title>Phylogeny-wide analysis of social amoeba genomes highlights ancient origins for complex intercellular communication.</title>
        <authorList>
            <person name="Heidel A.J."/>
            <person name="Lawal H.M."/>
            <person name="Felder M."/>
            <person name="Schilde C."/>
            <person name="Helps N.R."/>
            <person name="Tunggal B."/>
            <person name="Rivero F."/>
            <person name="John U."/>
            <person name="Schleicher M."/>
            <person name="Eichinger L."/>
            <person name="Platzer M."/>
            <person name="Noegel A.A."/>
            <person name="Schaap P."/>
            <person name="Gloeckner G."/>
        </authorList>
    </citation>
    <scope>NUCLEOTIDE SEQUENCE [LARGE SCALE GENOMIC DNA]</scope>
    <source>
        <strain evidence="10">ATCC 26659 / Pp 5 / PN500</strain>
    </source>
</reference>
<dbReference type="InterPro" id="IPR013783">
    <property type="entry name" value="Ig-like_fold"/>
</dbReference>
<dbReference type="PROSITE" id="PS51914">
    <property type="entry name" value="MRH"/>
    <property type="match status" value="4"/>
</dbReference>
<evidence type="ECO:0000313" key="9">
    <source>
        <dbReference type="EMBL" id="EFA85572.1"/>
    </source>
</evidence>
<dbReference type="AlphaFoldDB" id="D3AZ15"/>
<keyword evidence="6" id="KW-0472">Membrane</keyword>
<evidence type="ECO:0000256" key="6">
    <source>
        <dbReference type="ARBA" id="ARBA00023136"/>
    </source>
</evidence>
<evidence type="ECO:0000256" key="1">
    <source>
        <dbReference type="ARBA" id="ARBA00004308"/>
    </source>
</evidence>
<evidence type="ECO:0000256" key="2">
    <source>
        <dbReference type="ARBA" id="ARBA00022448"/>
    </source>
</evidence>
<keyword evidence="3" id="KW-0812">Transmembrane</keyword>
<evidence type="ECO:0000256" key="4">
    <source>
        <dbReference type="ARBA" id="ARBA00022729"/>
    </source>
</evidence>
<feature type="domain" description="MRH" evidence="8">
    <location>
        <begin position="644"/>
        <end position="778"/>
    </location>
</feature>
<dbReference type="SUPFAM" id="SSF117074">
    <property type="entry name" value="Hypothetical protein PA1324"/>
    <property type="match status" value="1"/>
</dbReference>
<gene>
    <name evidence="9" type="ORF">PPL_01355</name>
</gene>
<keyword evidence="2" id="KW-0813">Transport</keyword>
<keyword evidence="5" id="KW-1133">Transmembrane helix</keyword>
<dbReference type="Proteomes" id="UP000001396">
    <property type="component" value="Unassembled WGS sequence"/>
</dbReference>
<keyword evidence="10" id="KW-1185">Reference proteome</keyword>
<organism evidence="9 10">
    <name type="scientific">Heterostelium pallidum (strain ATCC 26659 / Pp 5 / PN500)</name>
    <name type="common">Cellular slime mold</name>
    <name type="synonym">Polysphondylium pallidum</name>
    <dbReference type="NCBI Taxonomy" id="670386"/>
    <lineage>
        <taxon>Eukaryota</taxon>
        <taxon>Amoebozoa</taxon>
        <taxon>Evosea</taxon>
        <taxon>Eumycetozoa</taxon>
        <taxon>Dictyostelia</taxon>
        <taxon>Acytosteliales</taxon>
        <taxon>Acytosteliaceae</taxon>
        <taxon>Heterostelium</taxon>
    </lineage>
</organism>
<evidence type="ECO:0000256" key="5">
    <source>
        <dbReference type="ARBA" id="ARBA00022989"/>
    </source>
</evidence>
<dbReference type="GO" id="GO:0012505">
    <property type="term" value="C:endomembrane system"/>
    <property type="evidence" value="ECO:0007669"/>
    <property type="project" value="UniProtKB-SubCell"/>
</dbReference>
<comment type="caution">
    <text evidence="9">The sequence shown here is derived from an EMBL/GenBank/DDBJ whole genome shotgun (WGS) entry which is preliminary data.</text>
</comment>
<dbReference type="InParanoid" id="D3AZ15"/>
<dbReference type="InterPro" id="IPR009011">
    <property type="entry name" value="Man6P_isomerase_rcpt-bd_dom_sf"/>
</dbReference>
<evidence type="ECO:0000256" key="3">
    <source>
        <dbReference type="ARBA" id="ARBA00022692"/>
    </source>
</evidence>
<dbReference type="PANTHER" id="PTHR15071">
    <property type="entry name" value="MANNOSE-6-PHOSPHATE RECEPTOR FAMILY MEMBER"/>
    <property type="match status" value="1"/>
</dbReference>
<dbReference type="InterPro" id="IPR044865">
    <property type="entry name" value="MRH_dom"/>
</dbReference>
<accession>D3AZ15</accession>
<dbReference type="SUPFAM" id="SSF50911">
    <property type="entry name" value="Mannose 6-phosphate receptor domain"/>
    <property type="match status" value="4"/>
</dbReference>
<dbReference type="SMART" id="SM01404">
    <property type="entry name" value="CIMR"/>
    <property type="match status" value="1"/>
</dbReference>
<sequence length="828" mass="89419">MSCQFPLLPAGASAILVYLNGFKLYPNIAITYAASTISGRVFVDSNQDNQYNSGETLLNNIAIGLNSPTTTYTTSSDASGTYQFIASLDILYTLIITTPPSSYMIPLQSQTVYASYSTQNNLVVNIGVVPISAAGCSGTIKTANGQTMNIQYGSFDLTLYGWCKSPSICKNPFTSITIPPACQSKIVNNVLTIGYLCSYRGFTFDSIGLNSYSSSGFPGYTYYWSVCGINPTCSPYSNTAQSCQSGLYYSTGKISSGTWSKNDTGSGVQVKYTNGETISCTTGREMTVHISCGATSKAISSYEYPSASCKYHSHMTSPLACGNFPAQDCGVGDLQFYALSKLVPYKFNIKEIIPNILQKLTYDFYSKTYTMSISDTDTKFTFSICSTSVNNVCTNDGGGDISACYGPYYVNSNGINLGYYIRYGKYSTATWSAVTNYIGAKVTYSYSDTQLISCSNGSKFAMEVNLICGDDYEPLRINNGACSEITYLYTPQACPTVIPNCQFNGMDFSSLANNSNSIRTTYGRKITGYNNQPKNVFFKICGTPYTCIFNGINTQSCTSSPSSPTVLTTQSTLNTGVWSILKRGQGAQVVYSGGACETGGTTKTITIEFYCGSIFTLIGISEPAPCQVIISYYTPLACTPTKVPNCQFGGFDFSALSQTQYSVIGYTGADKYTYSFSVCGSAPTCTTNLKTNGISVCQQGTGFFEDIGQTLSGVWAPNATGTGVQVTYYGRKDGALSNYGRLTTIHISCGETHEAVSAYEILNCNYDINFKTPYACSSSSSLMSTENRMIDNRSSTLNDNVINTDFIAIDPYLPIKNSSLFELQLILS</sequence>
<proteinExistence type="predicted"/>
<dbReference type="GeneID" id="31356884"/>
<dbReference type="Gene3D" id="2.60.40.10">
    <property type="entry name" value="Immunoglobulins"/>
    <property type="match status" value="1"/>
</dbReference>
<feature type="domain" description="MRH" evidence="8">
    <location>
        <begin position="327"/>
        <end position="496"/>
    </location>
</feature>
<dbReference type="RefSeq" id="XP_020437679.1">
    <property type="nucleotide sequence ID" value="XM_020572364.1"/>
</dbReference>
<feature type="domain" description="MRH" evidence="8">
    <location>
        <begin position="499"/>
        <end position="640"/>
    </location>
</feature>
<keyword evidence="7" id="KW-1015">Disulfide bond</keyword>
<dbReference type="PANTHER" id="PTHR15071:SF37">
    <property type="entry name" value="AUTOPHAGY-RELATED PROTEIN 27"/>
    <property type="match status" value="1"/>
</dbReference>
<dbReference type="Gene3D" id="2.70.130.10">
    <property type="entry name" value="Mannose-6-phosphate receptor binding domain"/>
    <property type="match status" value="4"/>
</dbReference>
<dbReference type="EMBL" id="ADBJ01000006">
    <property type="protein sequence ID" value="EFA85572.1"/>
    <property type="molecule type" value="Genomic_DNA"/>
</dbReference>
<comment type="subcellular location">
    <subcellularLocation>
        <location evidence="1">Endomembrane system</location>
    </subcellularLocation>
</comment>
<feature type="domain" description="MRH" evidence="8">
    <location>
        <begin position="195"/>
        <end position="323"/>
    </location>
</feature>
<evidence type="ECO:0000313" key="10">
    <source>
        <dbReference type="Proteomes" id="UP000001396"/>
    </source>
</evidence>
<name>D3AZ15_HETP5</name>